<reference evidence="2 3" key="1">
    <citation type="submission" date="2014-07" db="EMBL/GenBank/DDBJ databases">
        <title>Genome of Chryseobacterium soli DSM 19298.</title>
        <authorList>
            <person name="Stropko S.J."/>
            <person name="Pipes S.E."/>
            <person name="Newman J."/>
        </authorList>
    </citation>
    <scope>NUCLEOTIDE SEQUENCE [LARGE SCALE GENOMIC DNA]</scope>
    <source>
        <strain evidence="2 3">DSM 19298</strain>
    </source>
</reference>
<feature type="signal peptide" evidence="1">
    <location>
        <begin position="1"/>
        <end position="18"/>
    </location>
</feature>
<gene>
    <name evidence="2" type="ORF">IW15_04465</name>
</gene>
<evidence type="ECO:0008006" key="4">
    <source>
        <dbReference type="Google" id="ProtNLM"/>
    </source>
</evidence>
<protein>
    <recommendedName>
        <fullName evidence="4">HmuY protein</fullName>
    </recommendedName>
</protein>
<comment type="caution">
    <text evidence="2">The sequence shown here is derived from an EMBL/GenBank/DDBJ whole genome shotgun (WGS) entry which is preliminary data.</text>
</comment>
<dbReference type="EMBL" id="JPRH01000001">
    <property type="protein sequence ID" value="KFF14690.1"/>
    <property type="molecule type" value="Genomic_DNA"/>
</dbReference>
<evidence type="ECO:0000256" key="1">
    <source>
        <dbReference type="SAM" id="SignalP"/>
    </source>
</evidence>
<accession>A0A086ADC6</accession>
<keyword evidence="3" id="KW-1185">Reference proteome</keyword>
<dbReference type="CDD" id="cd12105">
    <property type="entry name" value="HmuY"/>
    <property type="match status" value="1"/>
</dbReference>
<dbReference type="Proteomes" id="UP000028705">
    <property type="component" value="Unassembled WGS sequence"/>
</dbReference>
<dbReference type="Pfam" id="PF14064">
    <property type="entry name" value="HmuY"/>
    <property type="match status" value="2"/>
</dbReference>
<feature type="chain" id="PRO_5001802628" description="HmuY protein" evidence="1">
    <location>
        <begin position="19"/>
        <end position="374"/>
    </location>
</feature>
<dbReference type="PROSITE" id="PS51257">
    <property type="entry name" value="PROKAR_LIPOPROTEIN"/>
    <property type="match status" value="1"/>
</dbReference>
<evidence type="ECO:0000313" key="3">
    <source>
        <dbReference type="Proteomes" id="UP000028705"/>
    </source>
</evidence>
<dbReference type="OrthoDB" id="1091850at2"/>
<organism evidence="2 3">
    <name type="scientific">Chryseobacterium soli</name>
    <dbReference type="NCBI Taxonomy" id="445961"/>
    <lineage>
        <taxon>Bacteria</taxon>
        <taxon>Pseudomonadati</taxon>
        <taxon>Bacteroidota</taxon>
        <taxon>Flavobacteriia</taxon>
        <taxon>Flavobacteriales</taxon>
        <taxon>Weeksellaceae</taxon>
        <taxon>Chryseobacterium group</taxon>
        <taxon>Chryseobacterium</taxon>
    </lineage>
</organism>
<dbReference type="eggNOG" id="ENOG502Z833">
    <property type="taxonomic scope" value="Bacteria"/>
</dbReference>
<dbReference type="AlphaFoldDB" id="A0A086ADC6"/>
<evidence type="ECO:0000313" key="2">
    <source>
        <dbReference type="EMBL" id="KFF14690.1"/>
    </source>
</evidence>
<proteinExistence type="predicted"/>
<sequence>MKKILFCLVIGASFISQSCINDNEDAVAVAPIEGAIADPRVGGATQPNQVWIDLSEIDPVTKGPVQKLTKRTDWDLAFYSGNAFKVVLNSSIMMAAAKIPNVTTFEQVTEASVSTLKNQVQVANFNPANEIYIDSVKGNFPTDYTAIDEIKANDSENGIYLVNMGKEIYTGSVAVGSVTTGGDSRGWKKVQIVRAGDGYKVKSADLDGSNYSEIVVAKNTAYNYNFVSLKNKKEVVIQPEKNKWDLCFTVFTNVISGAGSYIYADFVNNNNVGGVGAYEVMVTSGSGLDAYNNFKIGNVDQSKFIYNDHRVIGADWRNPVGNNGLEVYGDRFYVIKDAEGYYFKLKFTRLTKSTTDGTGVAGERGFPQFEYKPL</sequence>
<keyword evidence="1" id="KW-0732">Signal</keyword>
<name>A0A086ADC6_9FLAO</name>
<dbReference type="RefSeq" id="WP_034709862.1">
    <property type="nucleotide sequence ID" value="NZ_JPRH01000001.1"/>
</dbReference>
<dbReference type="STRING" id="445961.IW15_04465"/>
<dbReference type="InterPro" id="IPR025921">
    <property type="entry name" value="HmuY"/>
</dbReference>